<sequence length="456" mass="51016">MAHATTSGSTRHPSLLELAQAGNCRALTYWMNSFLSPQGVDVQVLPATDRFLRILVDFRTPRQREACLRLRDRLVRFICYRLWTLNSEVISGVRIVARVAGDSRILWQLSVQINSPATARLRRTKQVTLRHQQAMNQLKFRTFRSLFMSSITLAGFFIGYRLFYGEMGRLWSQEAPKDAPMLAGSASNAIAAANPPRSEPMLRLPSPPGYTNFVVPERFRGQVVSHVDLPETEKVIALTFDDGPQAGTTAQILDTLKEYNIPATFFVAGVNLKSQPELARRMVEEGHAIGNRGWNRTLENGKAADPKAEIDRTAKLIHEITGTKTGLFRPADGRLDNELVSYAQEKQYAVMLWSIDSQDSLVAAPLLLDNVLRNTRSGRIILLHDRGSANQSPTVQALPQLITALQQQGYRFVTVPQLLAMQTAVQPKEPQPQPRETKLPFRRRAVAVVQANALRS</sequence>
<dbReference type="PROSITE" id="PS51677">
    <property type="entry name" value="NODB"/>
    <property type="match status" value="1"/>
</dbReference>
<proteinExistence type="predicted"/>
<dbReference type="SUPFAM" id="SSF88713">
    <property type="entry name" value="Glycoside hydrolase/deacetylase"/>
    <property type="match status" value="1"/>
</dbReference>
<evidence type="ECO:0000313" key="3">
    <source>
        <dbReference type="EMBL" id="WNZ22867.1"/>
    </source>
</evidence>
<gene>
    <name evidence="3" type="ORF">HJG54_08360</name>
</gene>
<reference evidence="3" key="1">
    <citation type="submission" date="2020-05" db="EMBL/GenBank/DDBJ databases">
        <authorList>
            <person name="Zhu T."/>
            <person name="Keshari N."/>
            <person name="Lu X."/>
        </authorList>
    </citation>
    <scope>NUCLEOTIDE SEQUENCE</scope>
    <source>
        <strain evidence="3">NK1-12</strain>
    </source>
</reference>
<keyword evidence="1" id="KW-0812">Transmembrane</keyword>
<name>A0AA96WAN1_9CYAN</name>
<protein>
    <submittedName>
        <fullName evidence="3">Polysaccharide deacetylase family protein</fullName>
    </submittedName>
</protein>
<dbReference type="AlphaFoldDB" id="A0AA96WAN1"/>
<accession>A0AA96WAN1</accession>
<evidence type="ECO:0000259" key="2">
    <source>
        <dbReference type="PROSITE" id="PS51677"/>
    </source>
</evidence>
<keyword evidence="1" id="KW-0472">Membrane</keyword>
<dbReference type="GO" id="GO:0016810">
    <property type="term" value="F:hydrolase activity, acting on carbon-nitrogen (but not peptide) bonds"/>
    <property type="evidence" value="ECO:0007669"/>
    <property type="project" value="InterPro"/>
</dbReference>
<feature type="domain" description="NodB homology" evidence="2">
    <location>
        <begin position="234"/>
        <end position="413"/>
    </location>
</feature>
<organism evidence="3">
    <name type="scientific">Leptolyngbya sp. NK1-12</name>
    <dbReference type="NCBI Taxonomy" id="2547451"/>
    <lineage>
        <taxon>Bacteria</taxon>
        <taxon>Bacillati</taxon>
        <taxon>Cyanobacteriota</taxon>
        <taxon>Cyanophyceae</taxon>
        <taxon>Leptolyngbyales</taxon>
        <taxon>Leptolyngbyaceae</taxon>
        <taxon>Leptolyngbya group</taxon>
        <taxon>Leptolyngbya</taxon>
    </lineage>
</organism>
<evidence type="ECO:0000256" key="1">
    <source>
        <dbReference type="SAM" id="Phobius"/>
    </source>
</evidence>
<dbReference type="Gene3D" id="3.20.20.370">
    <property type="entry name" value="Glycoside hydrolase/deacetylase"/>
    <property type="match status" value="1"/>
</dbReference>
<dbReference type="InterPro" id="IPR011330">
    <property type="entry name" value="Glyco_hydro/deAcase_b/a-brl"/>
</dbReference>
<dbReference type="EMBL" id="CP053586">
    <property type="protein sequence ID" value="WNZ22867.1"/>
    <property type="molecule type" value="Genomic_DNA"/>
</dbReference>
<dbReference type="GO" id="GO:0005975">
    <property type="term" value="P:carbohydrate metabolic process"/>
    <property type="evidence" value="ECO:0007669"/>
    <property type="project" value="InterPro"/>
</dbReference>
<dbReference type="InterPro" id="IPR050248">
    <property type="entry name" value="Polysacc_deacetylase_ArnD"/>
</dbReference>
<dbReference type="InterPro" id="IPR002509">
    <property type="entry name" value="NODB_dom"/>
</dbReference>
<keyword evidence="1" id="KW-1133">Transmembrane helix</keyword>
<feature type="transmembrane region" description="Helical" evidence="1">
    <location>
        <begin position="145"/>
        <end position="164"/>
    </location>
</feature>
<dbReference type="RefSeq" id="WP_316434412.1">
    <property type="nucleotide sequence ID" value="NZ_CP053586.1"/>
</dbReference>
<dbReference type="CDD" id="cd10917">
    <property type="entry name" value="CE4_NodB_like_6s_7s"/>
    <property type="match status" value="1"/>
</dbReference>
<dbReference type="PANTHER" id="PTHR10587">
    <property type="entry name" value="GLYCOSYL TRANSFERASE-RELATED"/>
    <property type="match status" value="1"/>
</dbReference>
<dbReference type="Pfam" id="PF01522">
    <property type="entry name" value="Polysacc_deac_1"/>
    <property type="match status" value="1"/>
</dbReference>